<keyword evidence="4" id="KW-1185">Reference proteome</keyword>
<feature type="region of interest" description="Disordered" evidence="1">
    <location>
        <begin position="232"/>
        <end position="636"/>
    </location>
</feature>
<protein>
    <recommendedName>
        <fullName evidence="5">Methyltransferase</fullName>
    </recommendedName>
</protein>
<feature type="compositionally biased region" description="Basic residues" evidence="1">
    <location>
        <begin position="690"/>
        <end position="705"/>
    </location>
</feature>
<feature type="compositionally biased region" description="Polar residues" evidence="1">
    <location>
        <begin position="232"/>
        <end position="245"/>
    </location>
</feature>
<dbReference type="eggNOG" id="KOG2793">
    <property type="taxonomic scope" value="Eukaryota"/>
</dbReference>
<dbReference type="PANTHER" id="PTHR14614">
    <property type="entry name" value="HEPATOCELLULAR CARCINOMA-ASSOCIATED ANTIGEN"/>
    <property type="match status" value="1"/>
</dbReference>
<dbReference type="PANTHER" id="PTHR14614:SF109">
    <property type="entry name" value="RIBOSOMAL LYSINE N-METHYLTRANSFERASE 5"/>
    <property type="match status" value="1"/>
</dbReference>
<dbReference type="InterPro" id="IPR019410">
    <property type="entry name" value="Methyltransf_16"/>
</dbReference>
<reference evidence="3" key="4">
    <citation type="journal article" date="2015" name="PLoS ONE">
        <title>Comprehensive Evaluation of Toxoplasma gondii VEG and Neospora caninum LIV Genomes with Tachyzoite Stage Transcriptome and Proteome Defines Novel Transcript Features.</title>
        <authorList>
            <person name="Ramaprasad A."/>
            <person name="Mourier T."/>
            <person name="Naeem R."/>
            <person name="Malas T.B."/>
            <person name="Moussa E."/>
            <person name="Panigrahi A."/>
            <person name="Vermont S.J."/>
            <person name="Otto T.D."/>
            <person name="Wastling J."/>
            <person name="Pain A."/>
        </authorList>
    </citation>
    <scope>NUCLEOTIDE SEQUENCE</scope>
    <source>
        <strain evidence="3">Liverpool</strain>
    </source>
</reference>
<dbReference type="InParanoid" id="F0VP18"/>
<sequence>MRAERDGLEVFQDVNVLEVGSGCGLVGMVAALLGASVTVSELEKGLPLLRHNIEAFKSEWRSQVQISCEDAATVASRLSLESSNRDLHPFRMVICSDVWADKELRSSFLLLLLKVIATDSEVLMCHTWRNMDGITIGAASVDQEQDEFMTRLSQLFDVEEIETEDTIRAYCSRFHGGSFFLRSQSTIDIQETSDADGRIVILRLTCRQAIKDNPALLEEELKNEIALLRQRASGNAQQHPVQPLSQAPVPGELDSSVSKEPLEAKNNGNAGIGSTKAFAPEPSAHKRLLSTNSSGDHEKSRLRHLRPRLSTNKWEPSASSQDQSGARVMSATSAESEGRVSAETGALLTACPGLRSRAQRPGVPDLQSAPGREPTKRPSTSFPVSGSRIERAAARPPTKDGIVSRRVTGTEHRTSQQYPAGGVRSKSNISRTAAGASRPAAAGAEAGRPGSAGAGSTSGEGDSVKTAVVQVGDKCGASVASGGPSLEAHDGGAGRRSSTRTSQRLGRFQAASGSGCSPNAGSRQKQPQAPTNRSQVVSGLSPSTGTTRSGSVDRDATAARQRHTGSATGHETASATTAANVHRPSSSKAPGVGGTGQRLSERLVDNRRTGSAAAGTGHASPGLSPSRKVQHLPSNSADPVCAAVLSPQRPGIIGRLSTFLRRSSDRGGAAGHPAGTAGGPEATEEPSRSLFRKRSISRSGCHMRKPSQAGTTLPKK</sequence>
<dbReference type="GeneID" id="13440877"/>
<dbReference type="Pfam" id="PF10294">
    <property type="entry name" value="Methyltransf_16"/>
    <property type="match status" value="1"/>
</dbReference>
<feature type="compositionally biased region" description="Low complexity" evidence="1">
    <location>
        <begin position="609"/>
        <end position="622"/>
    </location>
</feature>
<feature type="compositionally biased region" description="Polar residues" evidence="1">
    <location>
        <begin position="511"/>
        <end position="550"/>
    </location>
</feature>
<organism evidence="2 4">
    <name type="scientific">Neospora caninum (strain Liverpool)</name>
    <dbReference type="NCBI Taxonomy" id="572307"/>
    <lineage>
        <taxon>Eukaryota</taxon>
        <taxon>Sar</taxon>
        <taxon>Alveolata</taxon>
        <taxon>Apicomplexa</taxon>
        <taxon>Conoidasida</taxon>
        <taxon>Coccidia</taxon>
        <taxon>Eucoccidiorida</taxon>
        <taxon>Eimeriorina</taxon>
        <taxon>Sarcocystidae</taxon>
        <taxon>Neospora</taxon>
    </lineage>
</organism>
<dbReference type="OMA" id="HNIEAFK"/>
<dbReference type="EMBL" id="FR823392">
    <property type="protein sequence ID" value="CBZ55464.1"/>
    <property type="molecule type" value="Genomic_DNA"/>
</dbReference>
<feature type="compositionally biased region" description="Basic and acidic residues" evidence="1">
    <location>
        <begin position="599"/>
        <end position="608"/>
    </location>
</feature>
<accession>F0VP18</accession>
<dbReference type="EMBL" id="LN714486">
    <property type="protein sequence ID" value="CEL70201.1"/>
    <property type="molecule type" value="Genomic_DNA"/>
</dbReference>
<dbReference type="InterPro" id="IPR029063">
    <property type="entry name" value="SAM-dependent_MTases_sf"/>
</dbReference>
<reference evidence="4" key="3">
    <citation type="journal article" date="2012" name="PLoS Pathog.">
        <title>Comparative genomics of the apicomplexan parasites Toxoplasma gondii and Neospora caninum: Coccidia differing in host range and transmission strategy.</title>
        <authorList>
            <person name="Reid A.J."/>
            <person name="Vermont S.J."/>
            <person name="Cotton J.A."/>
            <person name="Harris D."/>
            <person name="Hill-Cawthorne G.A."/>
            <person name="Konen-Waisman S."/>
            <person name="Latham S.M."/>
            <person name="Mourier T."/>
            <person name="Norton R."/>
            <person name="Quail M.A."/>
            <person name="Sanders M."/>
            <person name="Shanmugam D."/>
            <person name="Sohal A."/>
            <person name="Wasmuth J.D."/>
            <person name="Brunk B."/>
            <person name="Grigg M.E."/>
            <person name="Howard J.C."/>
            <person name="Parkinson J."/>
            <person name="Roos D.S."/>
            <person name="Trees A.J."/>
            <person name="Berriman M."/>
            <person name="Pain A."/>
            <person name="Wastling J.M."/>
        </authorList>
    </citation>
    <scope>NUCLEOTIDE SEQUENCE [LARGE SCALE GENOMIC DNA]</scope>
    <source>
        <strain evidence="4">Liverpool</strain>
    </source>
</reference>
<dbReference type="OrthoDB" id="46564at2759"/>
<gene>
    <name evidence="3" type="ORF">BN1204_058870</name>
    <name evidence="2" type="ORF">NCLIV_058870</name>
</gene>
<evidence type="ECO:0008006" key="5">
    <source>
        <dbReference type="Google" id="ProtNLM"/>
    </source>
</evidence>
<feature type="compositionally biased region" description="Low complexity" evidence="1">
    <location>
        <begin position="430"/>
        <end position="449"/>
    </location>
</feature>
<evidence type="ECO:0000256" key="1">
    <source>
        <dbReference type="SAM" id="MobiDB-lite"/>
    </source>
</evidence>
<dbReference type="Proteomes" id="UP000007494">
    <property type="component" value="Chromosome XI"/>
</dbReference>
<dbReference type="AlphaFoldDB" id="F0VP18"/>
<feature type="compositionally biased region" description="Polar residues" evidence="1">
    <location>
        <begin position="309"/>
        <end position="335"/>
    </location>
</feature>
<evidence type="ECO:0000313" key="4">
    <source>
        <dbReference type="Proteomes" id="UP000007494"/>
    </source>
</evidence>
<evidence type="ECO:0000313" key="2">
    <source>
        <dbReference type="EMBL" id="CBZ55464.1"/>
    </source>
</evidence>
<proteinExistence type="predicted"/>
<reference evidence="2" key="2">
    <citation type="submission" date="2011-03" db="EMBL/GenBank/DDBJ databases">
        <title>Comparative genomics and transcriptomics of Neospora caninum and Toxoplasma gondii.</title>
        <authorList>
            <person name="Reid A.J."/>
            <person name="Sohal A."/>
            <person name="Harris D."/>
            <person name="Quail M."/>
            <person name="Sanders M."/>
            <person name="Berriman M."/>
            <person name="Wastling J.M."/>
            <person name="Pain A."/>
        </authorList>
    </citation>
    <scope>NUCLEOTIDE SEQUENCE</scope>
    <source>
        <strain evidence="2">Liverpool</strain>
    </source>
</reference>
<feature type="compositionally biased region" description="Polar residues" evidence="1">
    <location>
        <begin position="564"/>
        <end position="588"/>
    </location>
</feature>
<reference evidence="2" key="1">
    <citation type="submission" date="2011-02" db="EMBL/GenBank/DDBJ databases">
        <authorList>
            <person name="Aslett M."/>
        </authorList>
    </citation>
    <scope>NUCLEOTIDE SEQUENCE</scope>
    <source>
        <strain evidence="2">Liverpool</strain>
    </source>
</reference>
<feature type="region of interest" description="Disordered" evidence="1">
    <location>
        <begin position="659"/>
        <end position="716"/>
    </location>
</feature>
<dbReference type="SUPFAM" id="SSF53335">
    <property type="entry name" value="S-adenosyl-L-methionine-dependent methyltransferases"/>
    <property type="match status" value="1"/>
</dbReference>
<feature type="compositionally biased region" description="Low complexity" evidence="1">
    <location>
        <begin position="671"/>
        <end position="681"/>
    </location>
</feature>
<name>F0VP18_NEOCL</name>
<evidence type="ECO:0000313" key="3">
    <source>
        <dbReference type="EMBL" id="CEL70201.1"/>
    </source>
</evidence>
<dbReference type="Gene3D" id="3.40.50.150">
    <property type="entry name" value="Vaccinia Virus protein VP39"/>
    <property type="match status" value="1"/>
</dbReference>
<dbReference type="RefSeq" id="XP_003885492.1">
    <property type="nucleotide sequence ID" value="XM_003885443.1"/>
</dbReference>
<dbReference type="VEuPathDB" id="ToxoDB:NCLIV_058870"/>